<name>A0AAW4LBG0_9BACT</name>
<keyword evidence="1" id="KW-0732">Signal</keyword>
<gene>
    <name evidence="3" type="ORF">KI809_13740</name>
</gene>
<dbReference type="Pfam" id="PF07589">
    <property type="entry name" value="PEP-CTERM"/>
    <property type="match status" value="1"/>
</dbReference>
<organism evidence="3 4">
    <name type="scientific">Geoanaerobacter pelophilus</name>
    <dbReference type="NCBI Taxonomy" id="60036"/>
    <lineage>
        <taxon>Bacteria</taxon>
        <taxon>Pseudomonadati</taxon>
        <taxon>Thermodesulfobacteriota</taxon>
        <taxon>Desulfuromonadia</taxon>
        <taxon>Geobacterales</taxon>
        <taxon>Geobacteraceae</taxon>
        <taxon>Geoanaerobacter</taxon>
    </lineage>
</organism>
<sequence length="208" mass="22236">MRLSKLLVPLFACVLLSIGGLAGATTIDSMVGDKDCFGLGGSCADGTLWQTQLGGVFGFPSSYQDAGDPAFTDKWDADVATTYNHSYTLAGSALSAELQILTAGIADDRGPWNVFFNGTNIGQFTTNSSQNAFQEVRTFVFTVPVNLLTGFDTILLNINTPEFSDGYSIDYSELRITTNSEPVPEPATILLLSAGLTGLAIWKRKKRG</sequence>
<evidence type="ECO:0000313" key="3">
    <source>
        <dbReference type="EMBL" id="MBT0665364.1"/>
    </source>
</evidence>
<evidence type="ECO:0000313" key="4">
    <source>
        <dbReference type="Proteomes" id="UP000811899"/>
    </source>
</evidence>
<accession>A0AAW4LBG0</accession>
<dbReference type="InterPro" id="IPR013424">
    <property type="entry name" value="Ice-binding_C"/>
</dbReference>
<dbReference type="Proteomes" id="UP000811899">
    <property type="component" value="Unassembled WGS sequence"/>
</dbReference>
<feature type="signal peptide" evidence="1">
    <location>
        <begin position="1"/>
        <end position="24"/>
    </location>
</feature>
<dbReference type="RefSeq" id="WP_214172128.1">
    <property type="nucleotide sequence ID" value="NZ_JAHCVJ010000005.1"/>
</dbReference>
<dbReference type="NCBIfam" id="TIGR02595">
    <property type="entry name" value="PEP_CTERM"/>
    <property type="match status" value="1"/>
</dbReference>
<keyword evidence="4" id="KW-1185">Reference proteome</keyword>
<evidence type="ECO:0000259" key="2">
    <source>
        <dbReference type="Pfam" id="PF07589"/>
    </source>
</evidence>
<protein>
    <submittedName>
        <fullName evidence="3">PEP-CTERM sorting domain-containing protein</fullName>
    </submittedName>
</protein>
<dbReference type="EMBL" id="JAHCVJ010000005">
    <property type="protein sequence ID" value="MBT0665364.1"/>
    <property type="molecule type" value="Genomic_DNA"/>
</dbReference>
<dbReference type="AlphaFoldDB" id="A0AAW4LBG0"/>
<proteinExistence type="predicted"/>
<reference evidence="3 4" key="1">
    <citation type="submission" date="2021-05" db="EMBL/GenBank/DDBJ databases">
        <title>The draft genome of Geobacter pelophilus DSM 12255.</title>
        <authorList>
            <person name="Xu Z."/>
            <person name="Masuda Y."/>
            <person name="Itoh H."/>
            <person name="Senoo K."/>
        </authorList>
    </citation>
    <scope>NUCLEOTIDE SEQUENCE [LARGE SCALE GENOMIC DNA]</scope>
    <source>
        <strain evidence="3 4">DSM 12255</strain>
    </source>
</reference>
<evidence type="ECO:0000256" key="1">
    <source>
        <dbReference type="SAM" id="SignalP"/>
    </source>
</evidence>
<comment type="caution">
    <text evidence="3">The sequence shown here is derived from an EMBL/GenBank/DDBJ whole genome shotgun (WGS) entry which is preliminary data.</text>
</comment>
<feature type="domain" description="Ice-binding protein C-terminal" evidence="2">
    <location>
        <begin position="182"/>
        <end position="205"/>
    </location>
</feature>
<feature type="chain" id="PRO_5043341252" evidence="1">
    <location>
        <begin position="25"/>
        <end position="208"/>
    </location>
</feature>